<accession>A0AA41U9F6</accession>
<sequence>MTVLKVVHTTRFDYPEPVTASYNEARMRPVDDARQKVLGATLAIGPQTWMSEYTDYWGTAVTTFEVLRPHRHLEIVAEAIIEASGYSEGGRPAGAAPRWTDLAADAVLDAQAAFLAETPVTAPPPALAALALEAAGGLPPAEAAEAICLSLRDRLDYVPGVTTVHTPAAEAWEAQKGVCQDMAHLALGALRSVGIPARYVSGYLHPRGDAGVGETVAGDSHAWVEWWAGEWVGYDPTNRRFAGEDHVVVGRGREYGDVPPLKGVYAGSGGSTLDVTVEITRIA</sequence>
<proteinExistence type="predicted"/>
<keyword evidence="3" id="KW-1185">Reference proteome</keyword>
<dbReference type="SMART" id="SM00460">
    <property type="entry name" value="TGc"/>
    <property type="match status" value="1"/>
</dbReference>
<dbReference type="Gene3D" id="3.10.620.30">
    <property type="match status" value="1"/>
</dbReference>
<evidence type="ECO:0000313" key="3">
    <source>
        <dbReference type="Proteomes" id="UP001165405"/>
    </source>
</evidence>
<gene>
    <name evidence="2" type="ORF">L1785_11270</name>
</gene>
<protein>
    <submittedName>
        <fullName evidence="2">Transglutaminase family protein</fullName>
    </submittedName>
</protein>
<dbReference type="InterPro" id="IPR038765">
    <property type="entry name" value="Papain-like_cys_pep_sf"/>
</dbReference>
<dbReference type="Pfam" id="PF08379">
    <property type="entry name" value="Bact_transglu_N"/>
    <property type="match status" value="1"/>
</dbReference>
<comment type="caution">
    <text evidence="2">The sequence shown here is derived from an EMBL/GenBank/DDBJ whole genome shotgun (WGS) entry which is preliminary data.</text>
</comment>
<dbReference type="PANTHER" id="PTHR33490:SF6">
    <property type="entry name" value="SLL1049 PROTEIN"/>
    <property type="match status" value="1"/>
</dbReference>
<dbReference type="InterPro" id="IPR013589">
    <property type="entry name" value="Bac_transglu_N"/>
</dbReference>
<reference evidence="2" key="1">
    <citation type="submission" date="2022-01" db="EMBL/GenBank/DDBJ databases">
        <title>Antribacter sp. nov., isolated from Guizhou of China.</title>
        <authorList>
            <person name="Chengliang C."/>
            <person name="Ya Z."/>
        </authorList>
    </citation>
    <scope>NUCLEOTIDE SEQUENCE</scope>
    <source>
        <strain evidence="2">KLBMP 9083</strain>
    </source>
</reference>
<dbReference type="InterPro" id="IPR002931">
    <property type="entry name" value="Transglutaminase-like"/>
</dbReference>
<dbReference type="SUPFAM" id="SSF54001">
    <property type="entry name" value="Cysteine proteinases"/>
    <property type="match status" value="1"/>
</dbReference>
<feature type="domain" description="Transglutaminase-like" evidence="1">
    <location>
        <begin position="171"/>
        <end position="238"/>
    </location>
</feature>
<name>A0AA41U9F6_9MICO</name>
<dbReference type="Pfam" id="PF01841">
    <property type="entry name" value="Transglut_core"/>
    <property type="match status" value="1"/>
</dbReference>
<organism evidence="2 3">
    <name type="scientific">Antribacter soli</name>
    <dbReference type="NCBI Taxonomy" id="2910976"/>
    <lineage>
        <taxon>Bacteria</taxon>
        <taxon>Bacillati</taxon>
        <taxon>Actinomycetota</taxon>
        <taxon>Actinomycetes</taxon>
        <taxon>Micrococcales</taxon>
        <taxon>Promicromonosporaceae</taxon>
        <taxon>Antribacter</taxon>
    </lineage>
</organism>
<dbReference type="PANTHER" id="PTHR33490">
    <property type="entry name" value="BLR5614 PROTEIN-RELATED"/>
    <property type="match status" value="1"/>
</dbReference>
<dbReference type="Proteomes" id="UP001165405">
    <property type="component" value="Unassembled WGS sequence"/>
</dbReference>
<evidence type="ECO:0000259" key="1">
    <source>
        <dbReference type="SMART" id="SM00460"/>
    </source>
</evidence>
<evidence type="ECO:0000313" key="2">
    <source>
        <dbReference type="EMBL" id="MCF4121562.1"/>
    </source>
</evidence>
<dbReference type="EMBL" id="JAKGSG010000033">
    <property type="protein sequence ID" value="MCF4121562.1"/>
    <property type="molecule type" value="Genomic_DNA"/>
</dbReference>
<dbReference type="AlphaFoldDB" id="A0AA41U9F6"/>
<dbReference type="RefSeq" id="WP_236089361.1">
    <property type="nucleotide sequence ID" value="NZ_JAKGSG010000033.1"/>
</dbReference>